<protein>
    <submittedName>
        <fullName evidence="1">Uncharacterized protein</fullName>
    </submittedName>
</protein>
<dbReference type="AlphaFoldDB" id="A0A1H9NTF7"/>
<reference evidence="1 2" key="1">
    <citation type="submission" date="2016-10" db="EMBL/GenBank/DDBJ databases">
        <authorList>
            <person name="de Groot N.N."/>
        </authorList>
    </citation>
    <scope>NUCLEOTIDE SEQUENCE [LARGE SCALE GENOMIC DNA]</scope>
    <source>
        <strain evidence="1 2">ATCC 35958</strain>
    </source>
</reference>
<sequence length="140" mass="15845">MKAHYLEISAEVSYWEDANVNGVDDIHGTLIPLREGNLWAPIIRLSDGVILNWPHGISAEIDFKVRDAGEYWLLDEDKKRIAKWSGSYVPDVLLDHSNSAFDDYITLSIDTTGTIENWCEPVIPIRDPGAPDPKIRWVSI</sequence>
<gene>
    <name evidence="1" type="ORF">SAMN02982919_02329</name>
</gene>
<name>A0A1H9NTF7_9BURK</name>
<organism evidence="1 2">
    <name type="scientific">Giesbergeria anulus</name>
    <dbReference type="NCBI Taxonomy" id="180197"/>
    <lineage>
        <taxon>Bacteria</taxon>
        <taxon>Pseudomonadati</taxon>
        <taxon>Pseudomonadota</taxon>
        <taxon>Betaproteobacteria</taxon>
        <taxon>Burkholderiales</taxon>
        <taxon>Comamonadaceae</taxon>
        <taxon>Giesbergeria</taxon>
    </lineage>
</organism>
<dbReference type="EMBL" id="FOGD01000007">
    <property type="protein sequence ID" value="SER38945.1"/>
    <property type="molecule type" value="Genomic_DNA"/>
</dbReference>
<dbReference type="STRING" id="180197.SAMN02982919_02329"/>
<evidence type="ECO:0000313" key="1">
    <source>
        <dbReference type="EMBL" id="SER38945.1"/>
    </source>
</evidence>
<evidence type="ECO:0000313" key="2">
    <source>
        <dbReference type="Proteomes" id="UP000199766"/>
    </source>
</evidence>
<proteinExistence type="predicted"/>
<keyword evidence="2" id="KW-1185">Reference proteome</keyword>
<dbReference type="OrthoDB" id="8480829at2"/>
<dbReference type="Proteomes" id="UP000199766">
    <property type="component" value="Unassembled WGS sequence"/>
</dbReference>
<accession>A0A1H9NTF7</accession>
<dbReference type="RefSeq" id="WP_091457745.1">
    <property type="nucleotide sequence ID" value="NZ_FOGD01000007.1"/>
</dbReference>